<dbReference type="Proteomes" id="UP000789739">
    <property type="component" value="Unassembled WGS sequence"/>
</dbReference>
<name>A0A9N9AZH5_9GLOM</name>
<dbReference type="AlphaFoldDB" id="A0A9N9AZH5"/>
<keyword evidence="2" id="KW-1185">Reference proteome</keyword>
<proteinExistence type="predicted"/>
<comment type="caution">
    <text evidence="1">The sequence shown here is derived from an EMBL/GenBank/DDBJ whole genome shotgun (WGS) entry which is preliminary data.</text>
</comment>
<accession>A0A9N9AZH5</accession>
<gene>
    <name evidence="1" type="ORF">PBRASI_LOCUS4894</name>
</gene>
<evidence type="ECO:0000313" key="2">
    <source>
        <dbReference type="Proteomes" id="UP000789739"/>
    </source>
</evidence>
<organism evidence="1 2">
    <name type="scientific">Paraglomus brasilianum</name>
    <dbReference type="NCBI Taxonomy" id="144538"/>
    <lineage>
        <taxon>Eukaryota</taxon>
        <taxon>Fungi</taxon>
        <taxon>Fungi incertae sedis</taxon>
        <taxon>Mucoromycota</taxon>
        <taxon>Glomeromycotina</taxon>
        <taxon>Glomeromycetes</taxon>
        <taxon>Paraglomerales</taxon>
        <taxon>Paraglomeraceae</taxon>
        <taxon>Paraglomus</taxon>
    </lineage>
</organism>
<reference evidence="1" key="1">
    <citation type="submission" date="2021-06" db="EMBL/GenBank/DDBJ databases">
        <authorList>
            <person name="Kallberg Y."/>
            <person name="Tangrot J."/>
            <person name="Rosling A."/>
        </authorList>
    </citation>
    <scope>NUCLEOTIDE SEQUENCE</scope>
    <source>
        <strain evidence="1">BR232B</strain>
    </source>
</reference>
<dbReference type="EMBL" id="CAJVPI010000535">
    <property type="protein sequence ID" value="CAG8547163.1"/>
    <property type="molecule type" value="Genomic_DNA"/>
</dbReference>
<evidence type="ECO:0000313" key="1">
    <source>
        <dbReference type="EMBL" id="CAG8547163.1"/>
    </source>
</evidence>
<protein>
    <submittedName>
        <fullName evidence="1">4857_t:CDS:1</fullName>
    </submittedName>
</protein>
<feature type="non-terminal residue" evidence="1">
    <location>
        <position position="1"/>
    </location>
</feature>
<sequence length="58" mass="6802">MSRSQTQTIQEKITEYESFINDKLKIYLKTALDLRDEFEIEASDSADSREQSPQDEDD</sequence>
<dbReference type="OrthoDB" id="433124at2759"/>